<dbReference type="Proteomes" id="UP000198767">
    <property type="component" value="Unassembled WGS sequence"/>
</dbReference>
<feature type="transmembrane region" description="Helical" evidence="13">
    <location>
        <begin position="148"/>
        <end position="166"/>
    </location>
</feature>
<feature type="transmembrane region" description="Helical" evidence="13">
    <location>
        <begin position="12"/>
        <end position="32"/>
    </location>
</feature>
<organism evidence="14 15">
    <name type="scientific">Epibacterium ulvae</name>
    <dbReference type="NCBI Taxonomy" id="1156985"/>
    <lineage>
        <taxon>Bacteria</taxon>
        <taxon>Pseudomonadati</taxon>
        <taxon>Pseudomonadota</taxon>
        <taxon>Alphaproteobacteria</taxon>
        <taxon>Rhodobacterales</taxon>
        <taxon>Roseobacteraceae</taxon>
        <taxon>Epibacterium</taxon>
    </lineage>
</organism>
<keyword evidence="12" id="KW-0170">Cobalt</keyword>
<feature type="transmembrane region" description="Helical" evidence="13">
    <location>
        <begin position="66"/>
        <end position="87"/>
    </location>
</feature>
<reference evidence="14 15" key="1">
    <citation type="submission" date="2016-10" db="EMBL/GenBank/DDBJ databases">
        <authorList>
            <person name="de Groot N.N."/>
        </authorList>
    </citation>
    <scope>NUCLEOTIDE SEQUENCE [LARGE SCALE GENOMIC DNA]</scope>
    <source>
        <strain evidence="14 15">U95</strain>
    </source>
</reference>
<evidence type="ECO:0000256" key="9">
    <source>
        <dbReference type="ARBA" id="ARBA00023065"/>
    </source>
</evidence>
<dbReference type="GO" id="GO:0015099">
    <property type="term" value="F:nickel cation transmembrane transporter activity"/>
    <property type="evidence" value="ECO:0007669"/>
    <property type="project" value="UniProtKB-UniRule"/>
</dbReference>
<dbReference type="PANTHER" id="PTHR40659">
    <property type="entry name" value="NICKEL/COBALT EFFLUX SYSTEM RCNA"/>
    <property type="match status" value="1"/>
</dbReference>
<keyword evidence="11 13" id="KW-0472">Membrane</keyword>
<evidence type="ECO:0000256" key="3">
    <source>
        <dbReference type="ARBA" id="ARBA00022426"/>
    </source>
</evidence>
<comment type="function">
    <text evidence="1">Efflux system for nickel and cobalt.</text>
</comment>
<feature type="transmembrane region" description="Helical" evidence="13">
    <location>
        <begin position="223"/>
        <end position="243"/>
    </location>
</feature>
<evidence type="ECO:0000256" key="11">
    <source>
        <dbReference type="ARBA" id="ARBA00023136"/>
    </source>
</evidence>
<evidence type="ECO:0000256" key="5">
    <source>
        <dbReference type="ARBA" id="ARBA00022475"/>
    </source>
</evidence>
<dbReference type="InterPro" id="IPR051224">
    <property type="entry name" value="NiCoT_RcnA"/>
</dbReference>
<name>A0A1G5PXX8_9RHOB</name>
<evidence type="ECO:0000313" key="15">
    <source>
        <dbReference type="Proteomes" id="UP000198767"/>
    </source>
</evidence>
<evidence type="ECO:0000313" key="14">
    <source>
        <dbReference type="EMBL" id="SCZ54475.1"/>
    </source>
</evidence>
<dbReference type="Pfam" id="PF03824">
    <property type="entry name" value="NicO"/>
    <property type="match status" value="1"/>
</dbReference>
<keyword evidence="8 13" id="KW-1133">Transmembrane helix</keyword>
<evidence type="ECO:0000256" key="8">
    <source>
        <dbReference type="ARBA" id="ARBA00022989"/>
    </source>
</evidence>
<evidence type="ECO:0000256" key="2">
    <source>
        <dbReference type="ARBA" id="ARBA00004651"/>
    </source>
</evidence>
<keyword evidence="5" id="KW-1003">Cell membrane</keyword>
<protein>
    <recommendedName>
        <fullName evidence="13">Nickel/cobalt efflux system</fullName>
    </recommendedName>
</protein>
<keyword evidence="9" id="KW-0406">Ion transport</keyword>
<dbReference type="EMBL" id="FMWG01000002">
    <property type="protein sequence ID" value="SCZ54475.1"/>
    <property type="molecule type" value="Genomic_DNA"/>
</dbReference>
<evidence type="ECO:0000256" key="1">
    <source>
        <dbReference type="ARBA" id="ARBA00002510"/>
    </source>
</evidence>
<dbReference type="RefSeq" id="WP_090216935.1">
    <property type="nucleotide sequence ID" value="NZ_FMWG01000002.1"/>
</dbReference>
<keyword evidence="10" id="KW-0921">Nickel transport</keyword>
<dbReference type="STRING" id="1156985.SAMN04488118_102298"/>
<proteinExistence type="inferred from homology"/>
<keyword evidence="4 13" id="KW-0813">Transport</keyword>
<evidence type="ECO:0000256" key="7">
    <source>
        <dbReference type="ARBA" id="ARBA00022692"/>
    </source>
</evidence>
<comment type="similarity">
    <text evidence="13">Belongs to the NiCoT transporter (TC 2.A.52) family.</text>
</comment>
<keyword evidence="15" id="KW-1185">Reference proteome</keyword>
<dbReference type="AlphaFoldDB" id="A0A1G5PXX8"/>
<keyword evidence="7 13" id="KW-0812">Transmembrane</keyword>
<evidence type="ECO:0000256" key="12">
    <source>
        <dbReference type="ARBA" id="ARBA00023285"/>
    </source>
</evidence>
<dbReference type="InterPro" id="IPR011541">
    <property type="entry name" value="Ni/Co_transpt_high_affinity"/>
</dbReference>
<evidence type="ECO:0000256" key="6">
    <source>
        <dbReference type="ARBA" id="ARBA00022596"/>
    </source>
</evidence>
<accession>A0A1G5PXX8</accession>
<gene>
    <name evidence="14" type="ORF">SAMN04488118_102298</name>
</gene>
<dbReference type="OrthoDB" id="9812956at2"/>
<evidence type="ECO:0000256" key="10">
    <source>
        <dbReference type="ARBA" id="ARBA00023112"/>
    </source>
</evidence>
<dbReference type="GO" id="GO:0006824">
    <property type="term" value="P:cobalt ion transport"/>
    <property type="evidence" value="ECO:0007669"/>
    <property type="project" value="UniProtKB-KW"/>
</dbReference>
<comment type="subcellular location">
    <subcellularLocation>
        <location evidence="2 13">Cell membrane</location>
        <topology evidence="2 13">Multi-pass membrane protein</topology>
    </subcellularLocation>
</comment>
<dbReference type="GO" id="GO:0046583">
    <property type="term" value="F:monoatomic cation efflux transmembrane transporter activity"/>
    <property type="evidence" value="ECO:0007669"/>
    <property type="project" value="TreeGrafter"/>
</dbReference>
<feature type="transmembrane region" description="Helical" evidence="13">
    <location>
        <begin position="249"/>
        <end position="273"/>
    </location>
</feature>
<evidence type="ECO:0000256" key="4">
    <source>
        <dbReference type="ARBA" id="ARBA00022448"/>
    </source>
</evidence>
<feature type="transmembrane region" description="Helical" evidence="13">
    <location>
        <begin position="294"/>
        <end position="315"/>
    </location>
</feature>
<dbReference type="PANTHER" id="PTHR40659:SF1">
    <property type="entry name" value="NICKEL_COBALT EFFLUX SYSTEM RCNA"/>
    <property type="match status" value="1"/>
</dbReference>
<evidence type="ECO:0000256" key="13">
    <source>
        <dbReference type="RuleBase" id="RU362101"/>
    </source>
</evidence>
<dbReference type="GO" id="GO:0005886">
    <property type="term" value="C:plasma membrane"/>
    <property type="evidence" value="ECO:0007669"/>
    <property type="project" value="UniProtKB-SubCell"/>
</dbReference>
<sequence>MIRTHFESRHVALALTAIVFLTLGGTAIWLWGLGGDTQLARWAAQEQQYVQNALAQGLRALKQGDAGAFMALLSLCFAYGFFHAAGPGHGKVILGGYGLSQRVPLRRLSLLAVSSSLAQSGTAIVLVLGGLSVLNWGRTQLTDLAEDVLAPLSYGLIAALGVWLIIRGGRKFLHRSSSQTAHSHDHYHHHGHDHAHGACPSCGHKHGPTLEEAANATSLRDGLAIVASVAIRPCTGAIFLLLLTWRMDLVAAGIAGVIAMGLGTATVTLAVALAATTLRKTTLQHLESTLAQRLAASLEVFAGLLVATIALQILFRAL</sequence>
<keyword evidence="3" id="KW-0171">Cobalt transport</keyword>
<keyword evidence="6" id="KW-0533">Nickel</keyword>
<dbReference type="GO" id="GO:0010045">
    <property type="term" value="P:response to nickel cation"/>
    <property type="evidence" value="ECO:0007669"/>
    <property type="project" value="TreeGrafter"/>
</dbReference>
<dbReference type="GO" id="GO:0032025">
    <property type="term" value="P:response to cobalt ion"/>
    <property type="evidence" value="ECO:0007669"/>
    <property type="project" value="TreeGrafter"/>
</dbReference>
<feature type="transmembrane region" description="Helical" evidence="13">
    <location>
        <begin position="108"/>
        <end position="128"/>
    </location>
</feature>